<comment type="caution">
    <text evidence="4">The sequence shown here is derived from an EMBL/GenBank/DDBJ whole genome shotgun (WGS) entry which is preliminary data.</text>
</comment>
<reference evidence="5" key="1">
    <citation type="journal article" date="2019" name="Int. J. Syst. Evol. Microbiol.">
        <title>The Global Catalogue of Microorganisms (GCM) 10K type strain sequencing project: providing services to taxonomists for standard genome sequencing and annotation.</title>
        <authorList>
            <consortium name="The Broad Institute Genomics Platform"/>
            <consortium name="The Broad Institute Genome Sequencing Center for Infectious Disease"/>
            <person name="Wu L."/>
            <person name="Ma J."/>
        </authorList>
    </citation>
    <scope>NUCLEOTIDE SEQUENCE [LARGE SCALE GENOMIC DNA]</scope>
    <source>
        <strain evidence="5">CGMCC 1.8985</strain>
    </source>
</reference>
<evidence type="ECO:0000256" key="2">
    <source>
        <dbReference type="SAM" id="SignalP"/>
    </source>
</evidence>
<dbReference type="Proteomes" id="UP000599009">
    <property type="component" value="Unassembled WGS sequence"/>
</dbReference>
<evidence type="ECO:0000313" key="5">
    <source>
        <dbReference type="Proteomes" id="UP000599009"/>
    </source>
</evidence>
<feature type="compositionally biased region" description="Pro residues" evidence="1">
    <location>
        <begin position="77"/>
        <end position="88"/>
    </location>
</feature>
<protein>
    <recommendedName>
        <fullName evidence="3">VWFA domain-containing protein</fullName>
    </recommendedName>
</protein>
<feature type="chain" id="PRO_5047520409" description="VWFA domain-containing protein" evidence="2">
    <location>
        <begin position="30"/>
        <end position="565"/>
    </location>
</feature>
<dbReference type="EMBL" id="BMME01000001">
    <property type="protein sequence ID" value="GGK02447.1"/>
    <property type="molecule type" value="Genomic_DNA"/>
</dbReference>
<dbReference type="SUPFAM" id="SSF53300">
    <property type="entry name" value="vWA-like"/>
    <property type="match status" value="1"/>
</dbReference>
<feature type="domain" description="VWFA" evidence="3">
    <location>
        <begin position="200"/>
        <end position="378"/>
    </location>
</feature>
<dbReference type="PANTHER" id="PTHR10579">
    <property type="entry name" value="CALCIUM-ACTIVATED CHLORIDE CHANNEL REGULATOR"/>
    <property type="match status" value="1"/>
</dbReference>
<feature type="compositionally biased region" description="Pro residues" evidence="1">
    <location>
        <begin position="37"/>
        <end position="46"/>
    </location>
</feature>
<sequence>MNRHAFAAALAACLLLAACQTSQSTADKAADASGPTPTAPRPPAPLAPRAQEHAAMLDRVEISGARQRLMATAPSPAIMPPRPWPPNDPANREEYADTDDNPVRRASEHPVSTFSVDVDTGSYSNVRRMLRMGVRPPPDSVRAEEFINYFSYGHPAPTSRDVPFRVTTEIAPSPWDSRRHLLMVGIKGYDVPKAELPPANLVFLVDTSGSMHSSDKLPLLRKAFAALTGQLRAQDKVSIVAYAGSAGLVLPPTPGDRKGEILAALERLQAGGSTNGGAGIELAYAMARQGYVEGGANRVILATDGDFNVGTVDRKSLEALVADQRGSGIALTTLGFGTGNYNDAMAERLADAGDGNHAYIDTLLEARKVLVEEMSATLLTIARDVKIQVEFNPAVVTEYRLVGYANRMLRDEDFANDRVDAGDIGAGHEVTALYEVALAGSGGERLPALRYGGSAPTVAHGSELAHLRMRYKQPDSDGSRLIEVPLPCSAIRAEAGPALRFAATVAAFADALRGGHNLGEWDWDAIAAGARASRGDDRWGLRGEFAELVEAGRAATRGDAARDGN</sequence>
<evidence type="ECO:0000259" key="3">
    <source>
        <dbReference type="PROSITE" id="PS50234"/>
    </source>
</evidence>
<dbReference type="InterPro" id="IPR051266">
    <property type="entry name" value="CLCR"/>
</dbReference>
<accession>A0ABQ2E9M1</accession>
<dbReference type="InterPro" id="IPR022156">
    <property type="entry name" value="Uncharacterised_YfbK_N"/>
</dbReference>
<keyword evidence="2" id="KW-0732">Signal</keyword>
<dbReference type="Pfam" id="PF12034">
    <property type="entry name" value="YfbK_C"/>
    <property type="match status" value="1"/>
</dbReference>
<evidence type="ECO:0000256" key="1">
    <source>
        <dbReference type="SAM" id="MobiDB-lite"/>
    </source>
</evidence>
<dbReference type="RefSeq" id="WP_132985113.1">
    <property type="nucleotide sequence ID" value="NZ_BMME01000001.1"/>
</dbReference>
<dbReference type="PANTHER" id="PTHR10579:SF43">
    <property type="entry name" value="ZINC FINGER (C3HC4-TYPE RING FINGER) FAMILY PROTEIN"/>
    <property type="match status" value="1"/>
</dbReference>
<dbReference type="InterPro" id="IPR021908">
    <property type="entry name" value="YfbK_C"/>
</dbReference>
<dbReference type="Gene3D" id="3.40.50.410">
    <property type="entry name" value="von Willebrand factor, type A domain"/>
    <property type="match status" value="1"/>
</dbReference>
<dbReference type="InterPro" id="IPR036465">
    <property type="entry name" value="vWFA_dom_sf"/>
</dbReference>
<evidence type="ECO:0000313" key="4">
    <source>
        <dbReference type="EMBL" id="GGK02447.1"/>
    </source>
</evidence>
<proteinExistence type="predicted"/>
<feature type="region of interest" description="Disordered" evidence="1">
    <location>
        <begin position="27"/>
        <end position="50"/>
    </location>
</feature>
<gene>
    <name evidence="4" type="ORF">GCM10011394_09250</name>
</gene>
<dbReference type="Pfam" id="PF12450">
    <property type="entry name" value="vWF_A"/>
    <property type="match status" value="1"/>
</dbReference>
<feature type="compositionally biased region" description="Basic and acidic residues" evidence="1">
    <location>
        <begin position="90"/>
        <end position="108"/>
    </location>
</feature>
<dbReference type="SMART" id="SM00327">
    <property type="entry name" value="VWA"/>
    <property type="match status" value="1"/>
</dbReference>
<dbReference type="InterPro" id="IPR002035">
    <property type="entry name" value="VWF_A"/>
</dbReference>
<dbReference type="Pfam" id="PF13519">
    <property type="entry name" value="VWA_2"/>
    <property type="match status" value="1"/>
</dbReference>
<dbReference type="PROSITE" id="PS51257">
    <property type="entry name" value="PROKAR_LIPOPROTEIN"/>
    <property type="match status" value="1"/>
</dbReference>
<dbReference type="PROSITE" id="PS50234">
    <property type="entry name" value="VWFA"/>
    <property type="match status" value="1"/>
</dbReference>
<dbReference type="CDD" id="cd01465">
    <property type="entry name" value="vWA_subgroup"/>
    <property type="match status" value="1"/>
</dbReference>
<keyword evidence="5" id="KW-1185">Reference proteome</keyword>
<organism evidence="4 5">
    <name type="scientific">Luteimonas terricola</name>
    <dbReference type="NCBI Taxonomy" id="645597"/>
    <lineage>
        <taxon>Bacteria</taxon>
        <taxon>Pseudomonadati</taxon>
        <taxon>Pseudomonadota</taxon>
        <taxon>Gammaproteobacteria</taxon>
        <taxon>Lysobacterales</taxon>
        <taxon>Lysobacteraceae</taxon>
        <taxon>Luteimonas</taxon>
    </lineage>
</organism>
<name>A0ABQ2E9M1_9GAMM</name>
<feature type="signal peptide" evidence="2">
    <location>
        <begin position="1"/>
        <end position="29"/>
    </location>
</feature>
<feature type="region of interest" description="Disordered" evidence="1">
    <location>
        <begin position="72"/>
        <end position="110"/>
    </location>
</feature>